<proteinExistence type="predicted"/>
<feature type="signal peptide" evidence="1">
    <location>
        <begin position="1"/>
        <end position="25"/>
    </location>
</feature>
<accession>A0A6A7WCT3</accession>
<reference evidence="2 3" key="1">
    <citation type="submission" date="2019-09" db="EMBL/GenBank/DDBJ databases">
        <title>Distinct polysaccharide growth profiles of human intestinal Prevotella copri isolates.</title>
        <authorList>
            <person name="Fehlner-Peach H."/>
            <person name="Magnabosco C."/>
            <person name="Raghavan V."/>
            <person name="Scher J.U."/>
            <person name="Tett A."/>
            <person name="Cox L.M."/>
            <person name="Gottsegen C."/>
            <person name="Watters A."/>
            <person name="Wiltshire- Gordon J.D."/>
            <person name="Segata N."/>
            <person name="Bonneau R."/>
            <person name="Littman D.R."/>
        </authorList>
    </citation>
    <scope>NUCLEOTIDE SEQUENCE [LARGE SCALE GENOMIC DNA]</scope>
    <source>
        <strain evidence="3">iAQ1173</strain>
    </source>
</reference>
<dbReference type="RefSeq" id="WP_158463935.1">
    <property type="nucleotide sequence ID" value="NZ_VZAD01000076.1"/>
</dbReference>
<gene>
    <name evidence="2" type="ORF">F7D20_10125</name>
</gene>
<dbReference type="AlphaFoldDB" id="A0A6A7WCT3"/>
<keyword evidence="1" id="KW-0732">Signal</keyword>
<feature type="chain" id="PRO_5025591941" evidence="1">
    <location>
        <begin position="26"/>
        <end position="121"/>
    </location>
</feature>
<name>A0A6A7WCT3_9BACT</name>
<dbReference type="EMBL" id="VZAD01000076">
    <property type="protein sequence ID" value="MQP12303.1"/>
    <property type="molecule type" value="Genomic_DNA"/>
</dbReference>
<evidence type="ECO:0000256" key="1">
    <source>
        <dbReference type="SAM" id="SignalP"/>
    </source>
</evidence>
<sequence>MLRRILLFITLVLAMAFGSYGESHAAPVTKDRLQKVEEHKPQQQAVLTDSSNIYRICNARPQRVIPCWASETSTPNKLPLKNHFYHFLLTTYRGHERQESAPIHFDVASKYYVICLRHLLC</sequence>
<dbReference type="Proteomes" id="UP000384372">
    <property type="component" value="Unassembled WGS sequence"/>
</dbReference>
<dbReference type="OrthoDB" id="1070100at2"/>
<protein>
    <submittedName>
        <fullName evidence="2">Uncharacterized protein</fullName>
    </submittedName>
</protein>
<comment type="caution">
    <text evidence="2">The sequence shown here is derived from an EMBL/GenBank/DDBJ whole genome shotgun (WGS) entry which is preliminary data.</text>
</comment>
<evidence type="ECO:0000313" key="3">
    <source>
        <dbReference type="Proteomes" id="UP000384372"/>
    </source>
</evidence>
<evidence type="ECO:0000313" key="2">
    <source>
        <dbReference type="EMBL" id="MQP12303.1"/>
    </source>
</evidence>
<keyword evidence="3" id="KW-1185">Reference proteome</keyword>
<organism evidence="2 3">
    <name type="scientific">Segatella copri</name>
    <dbReference type="NCBI Taxonomy" id="165179"/>
    <lineage>
        <taxon>Bacteria</taxon>
        <taxon>Pseudomonadati</taxon>
        <taxon>Bacteroidota</taxon>
        <taxon>Bacteroidia</taxon>
        <taxon>Bacteroidales</taxon>
        <taxon>Prevotellaceae</taxon>
        <taxon>Segatella</taxon>
    </lineage>
</organism>